<dbReference type="GO" id="GO:0004802">
    <property type="term" value="F:transketolase activity"/>
    <property type="evidence" value="ECO:0007669"/>
    <property type="project" value="UniProtKB-UniRule"/>
</dbReference>
<dbReference type="STRING" id="748449.Halha_2324"/>
<dbReference type="Pfam" id="PF02779">
    <property type="entry name" value="Transket_pyr"/>
    <property type="match status" value="1"/>
</dbReference>
<dbReference type="InterPro" id="IPR049557">
    <property type="entry name" value="Transketolase_CS"/>
</dbReference>
<dbReference type="GO" id="GO:0046872">
    <property type="term" value="F:metal ion binding"/>
    <property type="evidence" value="ECO:0007669"/>
    <property type="project" value="UniProtKB-KW"/>
</dbReference>
<dbReference type="Gene3D" id="3.40.50.970">
    <property type="match status" value="2"/>
</dbReference>
<evidence type="ECO:0000256" key="14">
    <source>
        <dbReference type="NCBIfam" id="TIGR00232"/>
    </source>
</evidence>
<dbReference type="KEGG" id="hhl:Halha_2324"/>
<keyword evidence="9 18" id="KW-0479">Metal-binding</keyword>
<dbReference type="eggNOG" id="COG0021">
    <property type="taxonomic scope" value="Bacteria"/>
</dbReference>
<feature type="domain" description="Transketolase-like pyrimidine-binding" evidence="20">
    <location>
        <begin position="350"/>
        <end position="521"/>
    </location>
</feature>
<reference evidence="22" key="1">
    <citation type="submission" date="2012-02" db="EMBL/GenBank/DDBJ databases">
        <title>The complete genome of Halobacteroides halobius DSM 5150.</title>
        <authorList>
            <person name="Lucas S."/>
            <person name="Copeland A."/>
            <person name="Lapidus A."/>
            <person name="Glavina del Rio T."/>
            <person name="Dalin E."/>
            <person name="Tice H."/>
            <person name="Bruce D."/>
            <person name="Goodwin L."/>
            <person name="Pitluck S."/>
            <person name="Peters L."/>
            <person name="Mikhailova N."/>
            <person name="Gu W."/>
            <person name="Kyrpides N."/>
            <person name="Mavromatis K."/>
            <person name="Ivanova N."/>
            <person name="Brettin T."/>
            <person name="Detter J.C."/>
            <person name="Han C."/>
            <person name="Larimer F."/>
            <person name="Land M."/>
            <person name="Hauser L."/>
            <person name="Markowitz V."/>
            <person name="Cheng J.-F."/>
            <person name="Hugenholtz P."/>
            <person name="Woyke T."/>
            <person name="Wu D."/>
            <person name="Tindall B."/>
            <person name="Pomrenke H."/>
            <person name="Brambilla E."/>
            <person name="Klenk H.-P."/>
            <person name="Eisen J.A."/>
        </authorList>
    </citation>
    <scope>NUCLEOTIDE SEQUENCE [LARGE SCALE GENOMIC DNA]</scope>
    <source>
        <strain evidence="22">ATCC 35273 / DSM 5150 / MD-1</strain>
    </source>
</reference>
<feature type="active site" description="Proton donor" evidence="15">
    <location>
        <position position="407"/>
    </location>
</feature>
<dbReference type="AlphaFoldDB" id="L0KDN7"/>
<comment type="subunit">
    <text evidence="6">Homodimer.</text>
</comment>
<dbReference type="GO" id="GO:0005829">
    <property type="term" value="C:cytosol"/>
    <property type="evidence" value="ECO:0007669"/>
    <property type="project" value="TreeGrafter"/>
</dbReference>
<dbReference type="InterPro" id="IPR033247">
    <property type="entry name" value="Transketolase_fam"/>
</dbReference>
<evidence type="ECO:0000256" key="3">
    <source>
        <dbReference type="ARBA" id="ARBA00001941"/>
    </source>
</evidence>
<evidence type="ECO:0000256" key="6">
    <source>
        <dbReference type="ARBA" id="ARBA00011738"/>
    </source>
</evidence>
<dbReference type="InterPro" id="IPR029061">
    <property type="entry name" value="THDP-binding"/>
</dbReference>
<dbReference type="HOGENOM" id="CLU_009227_0_0_9"/>
<dbReference type="Gene3D" id="3.40.50.920">
    <property type="match status" value="1"/>
</dbReference>
<feature type="binding site" evidence="17">
    <location>
        <position position="259"/>
    </location>
    <ligand>
        <name>thiamine diphosphate</name>
        <dbReference type="ChEBI" id="CHEBI:58937"/>
    </ligand>
</feature>
<evidence type="ECO:0000256" key="15">
    <source>
        <dbReference type="PIRSR" id="PIRSR605478-1"/>
    </source>
</evidence>
<evidence type="ECO:0000256" key="17">
    <source>
        <dbReference type="PIRSR" id="PIRSR605478-3"/>
    </source>
</evidence>
<comment type="cofactor">
    <cofactor evidence="2">
        <name>Mn(2+)</name>
        <dbReference type="ChEBI" id="CHEBI:29035"/>
    </cofactor>
</comment>
<dbReference type="EMBL" id="CP003359">
    <property type="protein sequence ID" value="AGB42198.1"/>
    <property type="molecule type" value="Genomic_DNA"/>
</dbReference>
<evidence type="ECO:0000256" key="9">
    <source>
        <dbReference type="ARBA" id="ARBA00022723"/>
    </source>
</evidence>
<dbReference type="Proteomes" id="UP000010880">
    <property type="component" value="Chromosome"/>
</dbReference>
<evidence type="ECO:0000256" key="10">
    <source>
        <dbReference type="ARBA" id="ARBA00022837"/>
    </source>
</evidence>
<feature type="binding site" evidence="17">
    <location>
        <begin position="112"/>
        <end position="114"/>
    </location>
    <ligand>
        <name>thiamine diphosphate</name>
        <dbReference type="ChEBI" id="CHEBI:58937"/>
    </ligand>
</feature>
<sequence length="652" mass="72130">MLNKVADIVRGLSADTVEQAGSGHPGMAIGCADIGAALYGEIMNYDPTQPNWPNRDRFILSAGHGSVWLYSFLHLSGYDVSLEDLKRFRQLHSKTPGHPEYGHTSGVETTTGPLGQGFANAVGMAISEKMLAERYNTKEYEIIDHYTYTLLGDGCMMEGVTSEAASLAGHLGLDKLIAIYDSNDISIGGNVDITFTESVPDRFKAYDWHVIDEVDGHDIASIKEAIAEAKEVTDKPTLIIANTHIAYGAPTKQDSNSAHGAPLGKEELTGLKENFGLPTDKEFYVSNEVREFFATRQEKLQKIRQDWEDRFTKWAKANPELKTQWDQAHNLELPNDLERVVADIELDTPLATRKASGSILRKIADQVPYLVGGSADLAPSNKTYLDKYEEIQKESFSGRNFRFGVREHAMGAIANGISLHGGVRPFTATFLVFSDYMRPAIRMAALMKQPSIYVFTHDSIYIGEDGPTHQPVEHVESLRLIPNLEVIRPADEEETKAAWLEAMKRQDGPTALILTRQNLPHLKKDKKINMDKGGYVVQEGNDPQVVLMASGSEVSLAVEVAEKLDVETRVVSIPDRNKFIAQGQDYIKEVLGEDTFRVALEAGVGQGWYQLLGDKHHLVSVEDFGASGSGEKVGKYFGFVAEEITEQIINRL</sequence>
<comment type="catalytic activity">
    <reaction evidence="13">
        <text>D-sedoheptulose 7-phosphate + D-glyceraldehyde 3-phosphate = aldehydo-D-ribose 5-phosphate + D-xylulose 5-phosphate</text>
        <dbReference type="Rhea" id="RHEA:10508"/>
        <dbReference type="ChEBI" id="CHEBI:57483"/>
        <dbReference type="ChEBI" id="CHEBI:57737"/>
        <dbReference type="ChEBI" id="CHEBI:58273"/>
        <dbReference type="ChEBI" id="CHEBI:59776"/>
        <dbReference type="EC" id="2.2.1.1"/>
    </reaction>
</comment>
<evidence type="ECO:0000256" key="12">
    <source>
        <dbReference type="ARBA" id="ARBA00023052"/>
    </source>
</evidence>
<comment type="cofactor">
    <cofactor evidence="18">
        <name>Mg(2+)</name>
        <dbReference type="ChEBI" id="CHEBI:18420"/>
    </cofactor>
    <text evidence="18">Binds 1 Mg(2+) ion per subunit. Can also utilize other divalent metal cations, such as Ca(2+), Mn(2+) and Co(2+).</text>
</comment>
<feature type="binding site" evidence="16">
    <location>
        <position position="380"/>
    </location>
    <ligand>
        <name>substrate</name>
    </ligand>
</feature>
<accession>L0KDN7</accession>
<protein>
    <recommendedName>
        <fullName evidence="7 14">Transketolase</fullName>
        <ecNumber evidence="7 14">2.2.1.1</ecNumber>
    </recommendedName>
</protein>
<name>L0KDN7_HALHC</name>
<comment type="cofactor">
    <cofactor evidence="1">
        <name>Ca(2+)</name>
        <dbReference type="ChEBI" id="CHEBI:29108"/>
    </cofactor>
</comment>
<evidence type="ECO:0000259" key="20">
    <source>
        <dbReference type="SMART" id="SM00861"/>
    </source>
</evidence>
<keyword evidence="12 17" id="KW-0786">Thiamine pyrophosphate</keyword>
<evidence type="ECO:0000256" key="13">
    <source>
        <dbReference type="ARBA" id="ARBA00049473"/>
    </source>
</evidence>
<keyword evidence="22" id="KW-1185">Reference proteome</keyword>
<evidence type="ECO:0000256" key="5">
    <source>
        <dbReference type="ARBA" id="ARBA00007131"/>
    </source>
</evidence>
<evidence type="ECO:0000256" key="19">
    <source>
        <dbReference type="PIRSR" id="PIRSR605478-5"/>
    </source>
</evidence>
<proteinExistence type="inferred from homology"/>
<feature type="binding site" evidence="16">
    <location>
        <position position="259"/>
    </location>
    <ligand>
        <name>substrate</name>
    </ligand>
</feature>
<dbReference type="EC" id="2.2.1.1" evidence="7 14"/>
<feature type="binding site" evidence="18">
    <location>
        <position position="153"/>
    </location>
    <ligand>
        <name>Mg(2+)</name>
        <dbReference type="ChEBI" id="CHEBI:18420"/>
    </ligand>
</feature>
<organism evidence="21 22">
    <name type="scientific">Halobacteroides halobius (strain ATCC 35273 / DSM 5150 / MD-1)</name>
    <dbReference type="NCBI Taxonomy" id="748449"/>
    <lineage>
        <taxon>Bacteria</taxon>
        <taxon>Bacillati</taxon>
        <taxon>Bacillota</taxon>
        <taxon>Clostridia</taxon>
        <taxon>Halanaerobiales</taxon>
        <taxon>Halobacteroidaceae</taxon>
        <taxon>Halobacteroides</taxon>
    </lineage>
</organism>
<dbReference type="InterPro" id="IPR055152">
    <property type="entry name" value="Transketolase-like_C_2"/>
</dbReference>
<feature type="site" description="Important for catalytic activity" evidence="19">
    <location>
        <position position="259"/>
    </location>
</feature>
<feature type="site" description="Important for catalytic activity" evidence="19">
    <location>
        <position position="24"/>
    </location>
</feature>
<dbReference type="Pfam" id="PF22613">
    <property type="entry name" value="Transketolase_C_1"/>
    <property type="match status" value="1"/>
</dbReference>
<feature type="binding site" evidence="17">
    <location>
        <position position="433"/>
    </location>
    <ligand>
        <name>thiamine diphosphate</name>
        <dbReference type="ChEBI" id="CHEBI:58937"/>
    </ligand>
</feature>
<dbReference type="RefSeq" id="WP_015327912.1">
    <property type="nucleotide sequence ID" value="NC_019978.1"/>
</dbReference>
<gene>
    <name evidence="21" type="ordered locus">Halha_2324</name>
</gene>
<dbReference type="OrthoDB" id="8732661at2"/>
<comment type="similarity">
    <text evidence="5">Belongs to the transketolase family.</text>
</comment>
<keyword evidence="8" id="KW-0808">Transferase</keyword>
<dbReference type="InterPro" id="IPR005475">
    <property type="entry name" value="Transketolase-like_Pyr-bd"/>
</dbReference>
<evidence type="ECO:0000256" key="2">
    <source>
        <dbReference type="ARBA" id="ARBA00001936"/>
    </source>
</evidence>
<dbReference type="GO" id="GO:0006098">
    <property type="term" value="P:pentose-phosphate shunt"/>
    <property type="evidence" value="ECO:0007669"/>
    <property type="project" value="TreeGrafter"/>
</dbReference>
<dbReference type="CDD" id="cd07033">
    <property type="entry name" value="TPP_PYR_DXS_TK_like"/>
    <property type="match status" value="1"/>
</dbReference>
<evidence type="ECO:0000256" key="8">
    <source>
        <dbReference type="ARBA" id="ARBA00022679"/>
    </source>
</evidence>
<dbReference type="InterPro" id="IPR005478">
    <property type="entry name" value="Transketolase_bac-like"/>
</dbReference>
<feature type="binding site" evidence="18">
    <location>
        <position position="183"/>
    </location>
    <ligand>
        <name>Mg(2+)</name>
        <dbReference type="ChEBI" id="CHEBI:18420"/>
    </ligand>
</feature>
<dbReference type="SMART" id="SM00861">
    <property type="entry name" value="Transket_pyr"/>
    <property type="match status" value="1"/>
</dbReference>
<evidence type="ECO:0000256" key="7">
    <source>
        <dbReference type="ARBA" id="ARBA00013152"/>
    </source>
</evidence>
<feature type="binding site" evidence="17">
    <location>
        <position position="64"/>
    </location>
    <ligand>
        <name>thiamine diphosphate</name>
        <dbReference type="ChEBI" id="CHEBI:58937"/>
    </ligand>
</feature>
<feature type="binding site" evidence="16">
    <location>
        <position position="516"/>
    </location>
    <ligand>
        <name>substrate</name>
    </ligand>
</feature>
<feature type="binding site" evidence="16">
    <location>
        <position position="465"/>
    </location>
    <ligand>
        <name>substrate</name>
    </ligand>
</feature>
<evidence type="ECO:0000256" key="11">
    <source>
        <dbReference type="ARBA" id="ARBA00022842"/>
    </source>
</evidence>
<dbReference type="InterPro" id="IPR005474">
    <property type="entry name" value="Transketolase_N"/>
</dbReference>
<dbReference type="InterPro" id="IPR009014">
    <property type="entry name" value="Transketo_C/PFOR_II"/>
</dbReference>
<dbReference type="CDD" id="cd02012">
    <property type="entry name" value="TPP_TK"/>
    <property type="match status" value="1"/>
</dbReference>
<dbReference type="NCBIfam" id="TIGR00232">
    <property type="entry name" value="tktlase_bact"/>
    <property type="match status" value="1"/>
</dbReference>
<feature type="binding site" evidence="18">
    <location>
        <position position="185"/>
    </location>
    <ligand>
        <name>Mg(2+)</name>
        <dbReference type="ChEBI" id="CHEBI:18420"/>
    </ligand>
</feature>
<dbReference type="FunFam" id="3.40.50.970:FF:000004">
    <property type="entry name" value="Transketolase"/>
    <property type="match status" value="1"/>
</dbReference>
<dbReference type="PROSITE" id="PS51257">
    <property type="entry name" value="PROKAR_LIPOPROTEIN"/>
    <property type="match status" value="1"/>
</dbReference>
<dbReference type="PANTHER" id="PTHR43522:SF2">
    <property type="entry name" value="TRANSKETOLASE 1-RELATED"/>
    <property type="match status" value="1"/>
</dbReference>
<dbReference type="Pfam" id="PF00456">
    <property type="entry name" value="Transketolase_N"/>
    <property type="match status" value="1"/>
</dbReference>
<feature type="binding site" evidence="17">
    <location>
        <position position="183"/>
    </location>
    <ligand>
        <name>thiamine diphosphate</name>
        <dbReference type="ChEBI" id="CHEBI:58937"/>
    </ligand>
</feature>
<dbReference type="PROSITE" id="PS00801">
    <property type="entry name" value="TRANSKETOLASE_1"/>
    <property type="match status" value="1"/>
</dbReference>
<dbReference type="SUPFAM" id="SSF52922">
    <property type="entry name" value="TK C-terminal domain-like"/>
    <property type="match status" value="1"/>
</dbReference>
<evidence type="ECO:0000256" key="1">
    <source>
        <dbReference type="ARBA" id="ARBA00001913"/>
    </source>
</evidence>
<feature type="binding site" evidence="16">
    <location>
        <position position="457"/>
    </location>
    <ligand>
        <name>substrate</name>
    </ligand>
</feature>
<keyword evidence="11 18" id="KW-0460">Magnesium</keyword>
<keyword evidence="10" id="KW-0106">Calcium</keyword>
<feature type="binding site" evidence="17">
    <location>
        <position position="154"/>
    </location>
    <ligand>
        <name>thiamine diphosphate</name>
        <dbReference type="ChEBI" id="CHEBI:58937"/>
    </ligand>
</feature>
<comment type="cofactor">
    <cofactor evidence="3">
        <name>Co(2+)</name>
        <dbReference type="ChEBI" id="CHEBI:48828"/>
    </cofactor>
</comment>
<feature type="binding site" evidence="16">
    <location>
        <position position="24"/>
    </location>
    <ligand>
        <name>substrate</name>
    </ligand>
</feature>
<feature type="binding site" evidence="16">
    <location>
        <position position="469"/>
    </location>
    <ligand>
        <name>substrate</name>
    </ligand>
</feature>
<comment type="cofactor">
    <cofactor evidence="17">
        <name>thiamine diphosphate</name>
        <dbReference type="ChEBI" id="CHEBI:58937"/>
    </cofactor>
    <text evidence="17">Binds 1 thiamine pyrophosphate per subunit. During the reaction, the substrate forms a covalent intermediate with the cofactor.</text>
</comment>
<dbReference type="PATRIC" id="fig|748449.3.peg.2243"/>
<dbReference type="FunFam" id="3.40.50.970:FF:000045">
    <property type="entry name" value="Transketolase"/>
    <property type="match status" value="1"/>
</dbReference>
<dbReference type="PANTHER" id="PTHR43522">
    <property type="entry name" value="TRANSKETOLASE"/>
    <property type="match status" value="1"/>
</dbReference>
<comment type="function">
    <text evidence="4">Catalyzes the transfer of a two-carbon ketol group from a ketose donor to an aldose acceptor, via a covalent intermediate with the cofactor thiamine pyrophosphate.</text>
</comment>
<evidence type="ECO:0000313" key="22">
    <source>
        <dbReference type="Proteomes" id="UP000010880"/>
    </source>
</evidence>
<evidence type="ECO:0000256" key="16">
    <source>
        <dbReference type="PIRSR" id="PIRSR605478-2"/>
    </source>
</evidence>
<dbReference type="SUPFAM" id="SSF52518">
    <property type="entry name" value="Thiamin diphosphate-binding fold (THDP-binding)"/>
    <property type="match status" value="2"/>
</dbReference>
<evidence type="ECO:0000313" key="21">
    <source>
        <dbReference type="EMBL" id="AGB42198.1"/>
    </source>
</evidence>
<evidence type="ECO:0000256" key="4">
    <source>
        <dbReference type="ARBA" id="ARBA00002931"/>
    </source>
</evidence>
<feature type="binding site" evidence="16">
    <location>
        <position position="353"/>
    </location>
    <ligand>
        <name>substrate</name>
    </ligand>
</feature>
<evidence type="ECO:0000256" key="18">
    <source>
        <dbReference type="PIRSR" id="PIRSR605478-4"/>
    </source>
</evidence>